<dbReference type="RefSeq" id="WP_164138988.1">
    <property type="nucleotide sequence ID" value="NZ_JAAGMB010000118.1"/>
</dbReference>
<dbReference type="PROSITE" id="PS50943">
    <property type="entry name" value="HTH_CROC1"/>
    <property type="match status" value="1"/>
</dbReference>
<comment type="caution">
    <text evidence="2">The sequence shown here is derived from an EMBL/GenBank/DDBJ whole genome shotgun (WGS) entry which is preliminary data.</text>
</comment>
<sequence length="292" mass="32505">MTRTNRELADFLKRSRAQCDPEQAGLPPDGRVRRVPGLRREEVARLAGVSADYYARLEQGRSVNPSPAVVEAIGQALGLHEAGLAHLKDLVGIIATSPPSRTPGVQRLRPGLHRLLDSLDTAVPALILGRQSAVLGANRMARALFADFDAMPAVERNYTRWLFLDQDARDLFVDWDVQACAAVENLRLDAVRESDRQATEALVTELRERSDDFDRWWRQHRVHQRTHGSKRLRHPLVGELTVEYETLSLPGDSDTTLFLYTADPRSASAQALSLLASWTLAGSSTALRQSRD</sequence>
<dbReference type="Pfam" id="PF13560">
    <property type="entry name" value="HTH_31"/>
    <property type="match status" value="1"/>
</dbReference>
<feature type="domain" description="HTH cro/C1-type" evidence="1">
    <location>
        <begin position="37"/>
        <end position="84"/>
    </location>
</feature>
<dbReference type="InterPro" id="IPR041413">
    <property type="entry name" value="MLTR_LBD"/>
</dbReference>
<dbReference type="InterPro" id="IPR001387">
    <property type="entry name" value="Cro/C1-type_HTH"/>
</dbReference>
<dbReference type="InterPro" id="IPR010982">
    <property type="entry name" value="Lambda_DNA-bd_dom_sf"/>
</dbReference>
<dbReference type="Proteomes" id="UP000469545">
    <property type="component" value="Unassembled WGS sequence"/>
</dbReference>
<reference evidence="2 3" key="1">
    <citation type="submission" date="2020-01" db="EMBL/GenBank/DDBJ databases">
        <title>Insect and environment-associated Actinomycetes.</title>
        <authorList>
            <person name="Currrie C."/>
            <person name="Chevrette M."/>
            <person name="Carlson C."/>
            <person name="Stubbendieck R."/>
            <person name="Wendt-Pienkowski E."/>
        </authorList>
    </citation>
    <scope>NUCLEOTIDE SEQUENCE [LARGE SCALE GENOMIC DNA]</scope>
    <source>
        <strain evidence="2 3">SID14172</strain>
    </source>
</reference>
<accession>A0A6N9UH20</accession>
<dbReference type="Pfam" id="PF17765">
    <property type="entry name" value="MLTR_LBD"/>
    <property type="match status" value="1"/>
</dbReference>
<dbReference type="Gene3D" id="3.30.450.180">
    <property type="match status" value="1"/>
</dbReference>
<evidence type="ECO:0000259" key="1">
    <source>
        <dbReference type="PROSITE" id="PS50943"/>
    </source>
</evidence>
<dbReference type="CDD" id="cd00093">
    <property type="entry name" value="HTH_XRE"/>
    <property type="match status" value="1"/>
</dbReference>
<gene>
    <name evidence="2" type="ORF">G3I46_05020</name>
</gene>
<evidence type="ECO:0000313" key="2">
    <source>
        <dbReference type="EMBL" id="NEB15879.1"/>
    </source>
</evidence>
<dbReference type="Gene3D" id="1.10.260.40">
    <property type="entry name" value="lambda repressor-like DNA-binding domains"/>
    <property type="match status" value="1"/>
</dbReference>
<dbReference type="GO" id="GO:0003677">
    <property type="term" value="F:DNA binding"/>
    <property type="evidence" value="ECO:0007669"/>
    <property type="project" value="InterPro"/>
</dbReference>
<keyword evidence="3" id="KW-1185">Reference proteome</keyword>
<name>A0A6N9UH20_9ACTN</name>
<organism evidence="2 3">
    <name type="scientific">Streptomyces coelicoflavus</name>
    <dbReference type="NCBI Taxonomy" id="285562"/>
    <lineage>
        <taxon>Bacteria</taxon>
        <taxon>Bacillati</taxon>
        <taxon>Actinomycetota</taxon>
        <taxon>Actinomycetes</taxon>
        <taxon>Kitasatosporales</taxon>
        <taxon>Streptomycetaceae</taxon>
        <taxon>Streptomyces</taxon>
    </lineage>
</organism>
<dbReference type="PANTHER" id="PTHR35010">
    <property type="entry name" value="BLL4672 PROTEIN-RELATED"/>
    <property type="match status" value="1"/>
</dbReference>
<protein>
    <submittedName>
        <fullName evidence="2">Helix-turn-helix domain-containing protein</fullName>
    </submittedName>
</protein>
<dbReference type="EMBL" id="JAAGMB010000118">
    <property type="protein sequence ID" value="NEB15879.1"/>
    <property type="molecule type" value="Genomic_DNA"/>
</dbReference>
<proteinExistence type="predicted"/>
<dbReference type="PANTHER" id="PTHR35010:SF2">
    <property type="entry name" value="BLL4672 PROTEIN"/>
    <property type="match status" value="1"/>
</dbReference>
<dbReference type="SMART" id="SM00530">
    <property type="entry name" value="HTH_XRE"/>
    <property type="match status" value="1"/>
</dbReference>
<evidence type="ECO:0000313" key="3">
    <source>
        <dbReference type="Proteomes" id="UP000469545"/>
    </source>
</evidence>
<dbReference type="SUPFAM" id="SSF47413">
    <property type="entry name" value="lambda repressor-like DNA-binding domains"/>
    <property type="match status" value="1"/>
</dbReference>
<dbReference type="AlphaFoldDB" id="A0A6N9UH20"/>